<evidence type="ECO:0000313" key="3">
    <source>
        <dbReference type="Proteomes" id="UP000239560"/>
    </source>
</evidence>
<dbReference type="EMBL" id="LCTV02000017">
    <property type="protein sequence ID" value="PRQ69922.1"/>
    <property type="molecule type" value="Genomic_DNA"/>
</dbReference>
<feature type="region of interest" description="Disordered" evidence="1">
    <location>
        <begin position="133"/>
        <end position="193"/>
    </location>
</feature>
<reference evidence="2 3" key="1">
    <citation type="journal article" date="2018" name="Elife">
        <title>Functional genomics of lipid metabolism in the oleaginous yeast Rhodosporidium toruloides.</title>
        <authorList>
            <person name="Coradetti S.T."/>
            <person name="Pinel D."/>
            <person name="Geiselman G."/>
            <person name="Ito M."/>
            <person name="Mondo S."/>
            <person name="Reilly M.C."/>
            <person name="Cheng Y.F."/>
            <person name="Bauer S."/>
            <person name="Grigoriev I."/>
            <person name="Gladden J.M."/>
            <person name="Simmons B.A."/>
            <person name="Brem R."/>
            <person name="Arkin A.P."/>
            <person name="Skerker J.M."/>
        </authorList>
    </citation>
    <scope>NUCLEOTIDE SEQUENCE [LARGE SCALE GENOMIC DNA]</scope>
    <source>
        <strain evidence="2 3">NBRC 0880</strain>
    </source>
</reference>
<organism evidence="2 3">
    <name type="scientific">Rhodotorula toruloides</name>
    <name type="common">Yeast</name>
    <name type="synonym">Rhodosporidium toruloides</name>
    <dbReference type="NCBI Taxonomy" id="5286"/>
    <lineage>
        <taxon>Eukaryota</taxon>
        <taxon>Fungi</taxon>
        <taxon>Dikarya</taxon>
        <taxon>Basidiomycota</taxon>
        <taxon>Pucciniomycotina</taxon>
        <taxon>Microbotryomycetes</taxon>
        <taxon>Sporidiobolales</taxon>
        <taxon>Sporidiobolaceae</taxon>
        <taxon>Rhodotorula</taxon>
    </lineage>
</organism>
<proteinExistence type="predicted"/>
<evidence type="ECO:0000313" key="2">
    <source>
        <dbReference type="EMBL" id="PRQ69922.1"/>
    </source>
</evidence>
<comment type="caution">
    <text evidence="2">The sequence shown here is derived from an EMBL/GenBank/DDBJ whole genome shotgun (WGS) entry which is preliminary data.</text>
</comment>
<protein>
    <submittedName>
        <fullName evidence="2">Uncharacterized protein</fullName>
    </submittedName>
</protein>
<sequence>MMLDWSRCASSPVTSSSSSSSFSSVGLDLQARVESQPNALCVQMLAEIRPEAYARVWTHFLVSFSFSGSSSAALFDPAAVSSSAGASALVVVVSFAEDSSAAAGWSTLSSAKTGTGSSTLVESDMVLVRVSGREGTREWGRDGGGLSESGDAGAGSMRVGGRRERARGRQMRKGDGEKAGSNSGRVAGPLQGL</sequence>
<feature type="region of interest" description="Disordered" evidence="1">
    <location>
        <begin position="1"/>
        <end position="22"/>
    </location>
</feature>
<dbReference type="AlphaFoldDB" id="A0A2S9ZVZ0"/>
<name>A0A2S9ZVZ0_RHOTO</name>
<gene>
    <name evidence="2" type="ORF">AAT19DRAFT_11575</name>
</gene>
<evidence type="ECO:0000256" key="1">
    <source>
        <dbReference type="SAM" id="MobiDB-lite"/>
    </source>
</evidence>
<dbReference type="Proteomes" id="UP000239560">
    <property type="component" value="Unassembled WGS sequence"/>
</dbReference>
<accession>A0A2S9ZVZ0</accession>